<dbReference type="Proteomes" id="UP001295423">
    <property type="component" value="Unassembled WGS sequence"/>
</dbReference>
<dbReference type="AlphaFoldDB" id="A0AAD2G6W6"/>
<keyword evidence="3" id="KW-1185">Reference proteome</keyword>
<comment type="caution">
    <text evidence="2">The sequence shown here is derived from an EMBL/GenBank/DDBJ whole genome shotgun (WGS) entry which is preliminary data.</text>
</comment>
<proteinExistence type="predicted"/>
<sequence>MLLTVFAYISDSTPLLLVFTALEIISVAVMKQKADALTAAAPDQGNPPDLWFGISEDALQNWLDGIGEGGRPLYLASNAWDLTVYMWAYMLLSGALLYGQCLKANPKLTPLSLIFAFAMMGDFIETILLRKATNAFPTPLAPMLLKLMSLANMAKWSIFVVGLVPLIGLAVKNRMSKNDESITETAKTK</sequence>
<keyword evidence="1" id="KW-1133">Transmembrane helix</keyword>
<feature type="transmembrane region" description="Helical" evidence="1">
    <location>
        <begin position="153"/>
        <end position="171"/>
    </location>
</feature>
<keyword evidence="1" id="KW-0812">Transmembrane</keyword>
<evidence type="ECO:0000256" key="1">
    <source>
        <dbReference type="SAM" id="Phobius"/>
    </source>
</evidence>
<accession>A0AAD2G6W6</accession>
<evidence type="ECO:0000313" key="2">
    <source>
        <dbReference type="EMBL" id="CAJ1965103.1"/>
    </source>
</evidence>
<gene>
    <name evidence="2" type="ORF">CYCCA115_LOCUS20949</name>
</gene>
<name>A0AAD2G6W6_9STRA</name>
<feature type="transmembrane region" description="Helical" evidence="1">
    <location>
        <begin position="111"/>
        <end position="133"/>
    </location>
</feature>
<protein>
    <submittedName>
        <fullName evidence="2">Uncharacterized protein</fullName>
    </submittedName>
</protein>
<dbReference type="EMBL" id="CAKOGP040002202">
    <property type="protein sequence ID" value="CAJ1965103.1"/>
    <property type="molecule type" value="Genomic_DNA"/>
</dbReference>
<reference evidence="2" key="1">
    <citation type="submission" date="2023-08" db="EMBL/GenBank/DDBJ databases">
        <authorList>
            <person name="Audoor S."/>
            <person name="Bilcke G."/>
        </authorList>
    </citation>
    <scope>NUCLEOTIDE SEQUENCE</scope>
</reference>
<feature type="transmembrane region" description="Helical" evidence="1">
    <location>
        <begin position="82"/>
        <end position="99"/>
    </location>
</feature>
<evidence type="ECO:0000313" key="3">
    <source>
        <dbReference type="Proteomes" id="UP001295423"/>
    </source>
</evidence>
<keyword evidence="1" id="KW-0472">Membrane</keyword>
<organism evidence="2 3">
    <name type="scientific">Cylindrotheca closterium</name>
    <dbReference type="NCBI Taxonomy" id="2856"/>
    <lineage>
        <taxon>Eukaryota</taxon>
        <taxon>Sar</taxon>
        <taxon>Stramenopiles</taxon>
        <taxon>Ochrophyta</taxon>
        <taxon>Bacillariophyta</taxon>
        <taxon>Bacillariophyceae</taxon>
        <taxon>Bacillariophycidae</taxon>
        <taxon>Bacillariales</taxon>
        <taxon>Bacillariaceae</taxon>
        <taxon>Cylindrotheca</taxon>
    </lineage>
</organism>